<evidence type="ECO:0000256" key="5">
    <source>
        <dbReference type="ARBA" id="ARBA00022989"/>
    </source>
</evidence>
<protein>
    <submittedName>
        <fullName evidence="8">Uncharacterized protein</fullName>
    </submittedName>
</protein>
<dbReference type="NCBIfam" id="TIGR00785">
    <property type="entry name" value="dass"/>
    <property type="match status" value="1"/>
</dbReference>
<organism evidence="8 9">
    <name type="scientific">Volvox africanus</name>
    <dbReference type="NCBI Taxonomy" id="51714"/>
    <lineage>
        <taxon>Eukaryota</taxon>
        <taxon>Viridiplantae</taxon>
        <taxon>Chlorophyta</taxon>
        <taxon>core chlorophytes</taxon>
        <taxon>Chlorophyceae</taxon>
        <taxon>CS clade</taxon>
        <taxon>Chlamydomonadales</taxon>
        <taxon>Volvocaceae</taxon>
        <taxon>Volvox</taxon>
    </lineage>
</organism>
<feature type="transmembrane region" description="Helical" evidence="7">
    <location>
        <begin position="186"/>
        <end position="212"/>
    </location>
</feature>
<feature type="transmembrane region" description="Helical" evidence="7">
    <location>
        <begin position="402"/>
        <end position="421"/>
    </location>
</feature>
<proteinExistence type="inferred from homology"/>
<reference evidence="8 9" key="1">
    <citation type="journal article" date="2023" name="IScience">
        <title>Expanded male sex-determining region conserved during the evolution of homothallism in the green alga Volvox.</title>
        <authorList>
            <person name="Yamamoto K."/>
            <person name="Matsuzaki R."/>
            <person name="Mahakham W."/>
            <person name="Heman W."/>
            <person name="Sekimoto H."/>
            <person name="Kawachi M."/>
            <person name="Minakuchi Y."/>
            <person name="Toyoda A."/>
            <person name="Nozaki H."/>
        </authorList>
    </citation>
    <scope>NUCLEOTIDE SEQUENCE [LARGE SCALE GENOMIC DNA]</scope>
    <source>
        <strain evidence="8 9">NIES-4468</strain>
    </source>
</reference>
<evidence type="ECO:0000256" key="2">
    <source>
        <dbReference type="ARBA" id="ARBA00007349"/>
    </source>
</evidence>
<sequence length="550" mass="56996">MATILKAQGLRAGLPTRRPAPAPSPVLRTATTPFLRSGISMSALPVHSRVIQKTTTVGRRSLSVTASAATPAPAPAKPAFKWGANMKDLGICVGIAALLWFIPPPAGVTAKAWHLLAVFIGTIVGIITTPLPLGAVAVLGLGAAMLTKVLTFAEAFSAFASEIPWLIAIAYFLAGGFIKSGLGNRIAYAIVGALGKTTLGLTYALVFAEALLSPAIPSVAARAGGIFFPLAKALCLACGSDPEKGTAKKMGAYVMKTCFQTTCVSSAMFITAMAANPLAVNLAHAAGIDISWGTWALAGLVPGLVSLISVPLILYVLYPPEVKDTPDAPAAAAKELAKLGPMSTNEKITAGAFAITVALWIFGGSLGINAVAAAIVGLFILLVTNVTNWKECLNNNAAWDTLTWFAALIAMAAALNKYGFIPWLSNSVVQVVGGLGLGWQGAFAIVVGLYFYSHYFFASGAAHIGAMYTAFLAVATACGTPPMLAAIALGQLSNLMGCLTTYGIGSAPPYFGAGYVPQADWLRLGFILSVFYLAVWLGLGGVWWKVIGLW</sequence>
<comment type="caution">
    <text evidence="8">The sequence shown here is derived from an EMBL/GenBank/DDBJ whole genome shotgun (WGS) entry which is preliminary data.</text>
</comment>
<dbReference type="InterPro" id="IPR001898">
    <property type="entry name" value="SLC13A/DASS"/>
</dbReference>
<feature type="transmembrane region" description="Helical" evidence="7">
    <location>
        <begin position="352"/>
        <end position="382"/>
    </location>
</feature>
<gene>
    <name evidence="8" type="ORF">VaNZ11_012971</name>
</gene>
<evidence type="ECO:0000256" key="3">
    <source>
        <dbReference type="ARBA" id="ARBA00022692"/>
    </source>
</evidence>
<feature type="transmembrane region" description="Helical" evidence="7">
    <location>
        <begin position="155"/>
        <end position="174"/>
    </location>
</feature>
<feature type="transmembrane region" description="Helical" evidence="7">
    <location>
        <begin position="524"/>
        <end position="544"/>
    </location>
</feature>
<keyword evidence="4" id="KW-0934">Plastid</keyword>
<feature type="transmembrane region" description="Helical" evidence="7">
    <location>
        <begin position="89"/>
        <end position="106"/>
    </location>
</feature>
<comment type="subcellular location">
    <subcellularLocation>
        <location evidence="1">Plastid</location>
        <location evidence="1">Chloroplast inner membrane</location>
        <topology evidence="1">Multi-pass membrane protein</topology>
    </subcellularLocation>
</comment>
<evidence type="ECO:0000256" key="4">
    <source>
        <dbReference type="ARBA" id="ARBA00022780"/>
    </source>
</evidence>
<name>A0ABQ5SGK4_9CHLO</name>
<dbReference type="Pfam" id="PF00939">
    <property type="entry name" value="Na_sulph_symp"/>
    <property type="match status" value="1"/>
</dbReference>
<evidence type="ECO:0000256" key="6">
    <source>
        <dbReference type="ARBA" id="ARBA00023136"/>
    </source>
</evidence>
<evidence type="ECO:0000256" key="1">
    <source>
        <dbReference type="ARBA" id="ARBA00004478"/>
    </source>
</evidence>
<feature type="transmembrane region" description="Helical" evidence="7">
    <location>
        <begin position="112"/>
        <end position="143"/>
    </location>
</feature>
<feature type="transmembrane region" description="Helical" evidence="7">
    <location>
        <begin position="428"/>
        <end position="451"/>
    </location>
</feature>
<dbReference type="EMBL" id="BSDZ01000080">
    <property type="protein sequence ID" value="GLI68524.1"/>
    <property type="molecule type" value="Genomic_DNA"/>
</dbReference>
<evidence type="ECO:0000313" key="9">
    <source>
        <dbReference type="Proteomes" id="UP001165090"/>
    </source>
</evidence>
<keyword evidence="4" id="KW-1001">Plastid inner membrane</keyword>
<keyword evidence="5 7" id="KW-1133">Transmembrane helix</keyword>
<dbReference type="PANTHER" id="PTHR42826">
    <property type="entry name" value="DICARBOXYLATE TRANSPORTER 2.1, CHLOROPLASTIC"/>
    <property type="match status" value="1"/>
</dbReference>
<evidence type="ECO:0000256" key="7">
    <source>
        <dbReference type="SAM" id="Phobius"/>
    </source>
</evidence>
<keyword evidence="9" id="KW-1185">Reference proteome</keyword>
<dbReference type="InterPro" id="IPR030676">
    <property type="entry name" value="CitT-rel"/>
</dbReference>
<dbReference type="Proteomes" id="UP001165090">
    <property type="component" value="Unassembled WGS sequence"/>
</dbReference>
<feature type="transmembrane region" description="Helical" evidence="7">
    <location>
        <begin position="253"/>
        <end position="275"/>
    </location>
</feature>
<keyword evidence="6 7" id="KW-0472">Membrane</keyword>
<accession>A0ABQ5SGK4</accession>
<comment type="similarity">
    <text evidence="2">Belongs to the SLC13A/DASS transporter (TC 2.A.47) family. DIT1 subfamily.</text>
</comment>
<evidence type="ECO:0000313" key="8">
    <source>
        <dbReference type="EMBL" id="GLI68524.1"/>
    </source>
</evidence>
<keyword evidence="3 7" id="KW-0812">Transmembrane</keyword>
<feature type="transmembrane region" description="Helical" evidence="7">
    <location>
        <begin position="295"/>
        <end position="318"/>
    </location>
</feature>